<feature type="transmembrane region" description="Helical" evidence="1">
    <location>
        <begin position="6"/>
        <end position="26"/>
    </location>
</feature>
<organism evidence="2">
    <name type="scientific">bioreactor metagenome</name>
    <dbReference type="NCBI Taxonomy" id="1076179"/>
    <lineage>
        <taxon>unclassified sequences</taxon>
        <taxon>metagenomes</taxon>
        <taxon>ecological metagenomes</taxon>
    </lineage>
</organism>
<keyword evidence="1" id="KW-0472">Membrane</keyword>
<dbReference type="GO" id="GO:0016491">
    <property type="term" value="F:oxidoreductase activity"/>
    <property type="evidence" value="ECO:0007669"/>
    <property type="project" value="TreeGrafter"/>
</dbReference>
<sequence>MTKLIVYILSLFLSGVFFFYIAILWYKIKKRYYDKKVLKLKPKIEEIVKRYMNCSQSIYDGGNCIRNSIELETRCIEQRNIALKNLKLLTKKDVERNIVESVIFNYGKTKNKVSAEIFATLAEELGLVKYYTKMLSDKDHHKVAEAAEKLGQFRSKRPITQLLNVLKSGNTYESYNSLLALAKIGDEEAFIEGFKHSESIEYLTHRSLIDIIDSFEGDILKLYSKMVKSNNSYIASLFIKSASNSITYDKSLLNNENMKNIEETLVSYLKSDNTELRISSIKFLGAMKESKYINQIAHCLKDESWEVRAIAAKTLGNFNEDTGSYLIKALTDKVWTVRYNAAYSLINSKEYEKYISMILNDEDRFAKDIIIAVLDNTKKTREIKDKNILNKIKNHTNVIKEA</sequence>
<name>A0A645AS20_9ZZZZ</name>
<dbReference type="PANTHER" id="PTHR12697:SF5">
    <property type="entry name" value="DEOXYHYPUSINE HYDROXYLASE"/>
    <property type="match status" value="1"/>
</dbReference>
<accession>A0A645AS20</accession>
<proteinExistence type="predicted"/>
<keyword evidence="1" id="KW-0812">Transmembrane</keyword>
<dbReference type="InterPro" id="IPR011989">
    <property type="entry name" value="ARM-like"/>
</dbReference>
<comment type="caution">
    <text evidence="2">The sequence shown here is derived from an EMBL/GenBank/DDBJ whole genome shotgun (WGS) entry which is preliminary data.</text>
</comment>
<dbReference type="Gene3D" id="1.25.10.10">
    <property type="entry name" value="Leucine-rich Repeat Variant"/>
    <property type="match status" value="2"/>
</dbReference>
<dbReference type="AlphaFoldDB" id="A0A645AS20"/>
<dbReference type="EMBL" id="VSSQ01015117">
    <property type="protein sequence ID" value="MPM55111.1"/>
    <property type="molecule type" value="Genomic_DNA"/>
</dbReference>
<dbReference type="InterPro" id="IPR016024">
    <property type="entry name" value="ARM-type_fold"/>
</dbReference>
<dbReference type="PANTHER" id="PTHR12697">
    <property type="entry name" value="PBS LYASE HEAT-LIKE PROTEIN"/>
    <property type="match status" value="1"/>
</dbReference>
<dbReference type="Pfam" id="PF13646">
    <property type="entry name" value="HEAT_2"/>
    <property type="match status" value="1"/>
</dbReference>
<protein>
    <submittedName>
        <fullName evidence="2">Uncharacterized protein</fullName>
    </submittedName>
</protein>
<keyword evidence="1" id="KW-1133">Transmembrane helix</keyword>
<evidence type="ECO:0000313" key="2">
    <source>
        <dbReference type="EMBL" id="MPM55111.1"/>
    </source>
</evidence>
<gene>
    <name evidence="2" type="ORF">SDC9_101896</name>
</gene>
<dbReference type="SUPFAM" id="SSF48371">
    <property type="entry name" value="ARM repeat"/>
    <property type="match status" value="1"/>
</dbReference>
<reference evidence="2" key="1">
    <citation type="submission" date="2019-08" db="EMBL/GenBank/DDBJ databases">
        <authorList>
            <person name="Kucharzyk K."/>
            <person name="Murdoch R.W."/>
            <person name="Higgins S."/>
            <person name="Loffler F."/>
        </authorList>
    </citation>
    <scope>NUCLEOTIDE SEQUENCE</scope>
</reference>
<evidence type="ECO:0000256" key="1">
    <source>
        <dbReference type="SAM" id="Phobius"/>
    </source>
</evidence>